<evidence type="ECO:0000256" key="3">
    <source>
        <dbReference type="ARBA" id="ARBA00022475"/>
    </source>
</evidence>
<dbReference type="Gene3D" id="1.10.3720.10">
    <property type="entry name" value="MetI-like"/>
    <property type="match status" value="1"/>
</dbReference>
<dbReference type="PANTHER" id="PTHR43357">
    <property type="entry name" value="INNER MEMBRANE ABC TRANSPORTER PERMEASE PROTEIN YDCV"/>
    <property type="match status" value="1"/>
</dbReference>
<feature type="transmembrane region" description="Helical" evidence="8">
    <location>
        <begin position="72"/>
        <end position="92"/>
    </location>
</feature>
<proteinExistence type="predicted"/>
<feature type="transmembrane region" description="Helical" evidence="8">
    <location>
        <begin position="281"/>
        <end position="301"/>
    </location>
</feature>
<keyword evidence="4" id="KW-0997">Cell inner membrane</keyword>
<feature type="transmembrane region" description="Helical" evidence="8">
    <location>
        <begin position="340"/>
        <end position="357"/>
    </location>
</feature>
<feature type="transmembrane region" description="Helical" evidence="8">
    <location>
        <begin position="173"/>
        <end position="192"/>
    </location>
</feature>
<evidence type="ECO:0000256" key="6">
    <source>
        <dbReference type="ARBA" id="ARBA00022989"/>
    </source>
</evidence>
<feature type="transmembrane region" description="Helical" evidence="8">
    <location>
        <begin position="27"/>
        <end position="52"/>
    </location>
</feature>
<keyword evidence="5 8" id="KW-0812">Transmembrane</keyword>
<keyword evidence="2" id="KW-0813">Transport</keyword>
<dbReference type="PROSITE" id="PS50928">
    <property type="entry name" value="ABC_TM1"/>
    <property type="match status" value="1"/>
</dbReference>
<evidence type="ECO:0000259" key="9">
    <source>
        <dbReference type="PROSITE" id="PS50928"/>
    </source>
</evidence>
<comment type="caution">
    <text evidence="10">The sequence shown here is derived from an EMBL/GenBank/DDBJ whole genome shotgun (WGS) entry which is preliminary data.</text>
</comment>
<evidence type="ECO:0000256" key="2">
    <source>
        <dbReference type="ARBA" id="ARBA00022448"/>
    </source>
</evidence>
<keyword evidence="7 8" id="KW-0472">Membrane</keyword>
<protein>
    <recommendedName>
        <fullName evidence="9">ABC transmembrane type-1 domain-containing protein</fullName>
    </recommendedName>
</protein>
<evidence type="ECO:0000313" key="10">
    <source>
        <dbReference type="EMBL" id="KKK66382.1"/>
    </source>
</evidence>
<evidence type="ECO:0000256" key="1">
    <source>
        <dbReference type="ARBA" id="ARBA00004429"/>
    </source>
</evidence>
<accession>A0A0F8XB87</accession>
<feature type="transmembrane region" description="Helical" evidence="8">
    <location>
        <begin position="131"/>
        <end position="153"/>
    </location>
</feature>
<keyword evidence="6 8" id="KW-1133">Transmembrane helix</keyword>
<reference evidence="10" key="1">
    <citation type="journal article" date="2015" name="Nature">
        <title>Complex archaea that bridge the gap between prokaryotes and eukaryotes.</title>
        <authorList>
            <person name="Spang A."/>
            <person name="Saw J.H."/>
            <person name="Jorgensen S.L."/>
            <person name="Zaremba-Niedzwiedzka K."/>
            <person name="Martijn J."/>
            <person name="Lind A.E."/>
            <person name="van Eijk R."/>
            <person name="Schleper C."/>
            <person name="Guy L."/>
            <person name="Ettema T.J."/>
        </authorList>
    </citation>
    <scope>NUCLEOTIDE SEQUENCE</scope>
</reference>
<gene>
    <name evidence="10" type="ORF">LCGC14_2964650</name>
</gene>
<organism evidence="10">
    <name type="scientific">marine sediment metagenome</name>
    <dbReference type="NCBI Taxonomy" id="412755"/>
    <lineage>
        <taxon>unclassified sequences</taxon>
        <taxon>metagenomes</taxon>
        <taxon>ecological metagenomes</taxon>
    </lineage>
</organism>
<feature type="transmembrane region" description="Helical" evidence="8">
    <location>
        <begin position="313"/>
        <end position="334"/>
    </location>
</feature>
<evidence type="ECO:0000256" key="4">
    <source>
        <dbReference type="ARBA" id="ARBA00022519"/>
    </source>
</evidence>
<feature type="domain" description="ABC transmembrane type-1" evidence="9">
    <location>
        <begin position="1"/>
        <end position="191"/>
    </location>
</feature>
<comment type="subcellular location">
    <subcellularLocation>
        <location evidence="1">Cell inner membrane</location>
        <topology evidence="1">Multi-pass membrane protein</topology>
    </subcellularLocation>
</comment>
<evidence type="ECO:0000256" key="7">
    <source>
        <dbReference type="ARBA" id="ARBA00023136"/>
    </source>
</evidence>
<dbReference type="AlphaFoldDB" id="A0A0F8XB87"/>
<dbReference type="GO" id="GO:0005886">
    <property type="term" value="C:plasma membrane"/>
    <property type="evidence" value="ECO:0007669"/>
    <property type="project" value="UniProtKB-SubCell"/>
</dbReference>
<feature type="non-terminal residue" evidence="10">
    <location>
        <position position="1"/>
    </location>
</feature>
<name>A0A0F8XB87_9ZZZZ</name>
<feature type="transmembrane region" description="Helical" evidence="8">
    <location>
        <begin position="223"/>
        <end position="247"/>
    </location>
</feature>
<dbReference type="Pfam" id="PF00528">
    <property type="entry name" value="BPD_transp_1"/>
    <property type="match status" value="1"/>
</dbReference>
<dbReference type="SUPFAM" id="SSF161098">
    <property type="entry name" value="MetI-like"/>
    <property type="match status" value="2"/>
</dbReference>
<dbReference type="InterPro" id="IPR000515">
    <property type="entry name" value="MetI-like"/>
</dbReference>
<dbReference type="GO" id="GO:0055085">
    <property type="term" value="P:transmembrane transport"/>
    <property type="evidence" value="ECO:0007669"/>
    <property type="project" value="InterPro"/>
</dbReference>
<dbReference type="EMBL" id="LAZR01060105">
    <property type="protein sequence ID" value="KKK66382.1"/>
    <property type="molecule type" value="Genomic_DNA"/>
</dbReference>
<keyword evidence="3" id="KW-1003">Cell membrane</keyword>
<dbReference type="PANTHER" id="PTHR43357:SF3">
    <property type="entry name" value="FE(3+)-TRANSPORT SYSTEM PERMEASE PROTEIN FBPB 2"/>
    <property type="match status" value="1"/>
</dbReference>
<feature type="non-terminal residue" evidence="10">
    <location>
        <position position="372"/>
    </location>
</feature>
<evidence type="ECO:0000256" key="5">
    <source>
        <dbReference type="ARBA" id="ARBA00022692"/>
    </source>
</evidence>
<dbReference type="CDD" id="cd06261">
    <property type="entry name" value="TM_PBP2"/>
    <property type="match status" value="1"/>
</dbReference>
<evidence type="ECO:0000256" key="8">
    <source>
        <dbReference type="SAM" id="Phobius"/>
    </source>
</evidence>
<dbReference type="InterPro" id="IPR035906">
    <property type="entry name" value="MetI-like_sf"/>
</dbReference>
<sequence length="372" mass="40491">AVTGRARAIALPAAWLTVRTDLPMRGVWSVLLALPLVVPSYVGAFAFVAALGPRGMLQDLLAPLGVTRLPEVYGFGGAWLALTLFTFPYLLLPLRAAWRGIDRSLEEASRGLGKSRRQTFLRVTLPQLRPALAAGGLLVALYTLSDFGAVSILRFNSLTRIIYIQYTSAFDRGSAATLALLLVALALVVVSLEGVTRGRARYHTTASRQPPEPARLGRWRWPALAFCVLVTMVALALPVSVMLYWLIEEARMVHSQDFAAIRRELAHDVIFACPRTSWSGYPIKLLNAVAAALPIAILATRHRGWLSGLLEKVTYSGFALPGIAIALALVFFAANYAVPLYQTLGLLVFAYVVRFLPQALGSSRTSLLQINP</sequence>